<dbReference type="GO" id="GO:0016787">
    <property type="term" value="F:hydrolase activity"/>
    <property type="evidence" value="ECO:0007669"/>
    <property type="project" value="TreeGrafter"/>
</dbReference>
<evidence type="ECO:0000313" key="8">
    <source>
        <dbReference type="Proteomes" id="UP000589716"/>
    </source>
</evidence>
<keyword evidence="5 6" id="KW-0472">Membrane</keyword>
<evidence type="ECO:0000256" key="3">
    <source>
        <dbReference type="ARBA" id="ARBA00022692"/>
    </source>
</evidence>
<comment type="similarity">
    <text evidence="2">Belongs to the TMEM86 family.</text>
</comment>
<feature type="transmembrane region" description="Helical" evidence="6">
    <location>
        <begin position="105"/>
        <end position="126"/>
    </location>
</feature>
<dbReference type="Pfam" id="PF07947">
    <property type="entry name" value="YhhN"/>
    <property type="match status" value="1"/>
</dbReference>
<keyword evidence="8" id="KW-1185">Reference proteome</keyword>
<dbReference type="EMBL" id="JACCKX010000001">
    <property type="protein sequence ID" value="NZA02980.1"/>
    <property type="molecule type" value="Genomic_DNA"/>
</dbReference>
<dbReference type="RefSeq" id="WP_180551251.1">
    <property type="nucleotide sequence ID" value="NZ_JACCKX010000001.1"/>
</dbReference>
<proteinExistence type="inferred from homology"/>
<reference evidence="7 8" key="1">
    <citation type="submission" date="2020-07" db="EMBL/GenBank/DDBJ databases">
        <authorList>
            <person name="Maaloum M."/>
        </authorList>
    </citation>
    <scope>NUCLEOTIDE SEQUENCE [LARGE SCALE GENOMIC DNA]</scope>
    <source>
        <strain evidence="7 8">GCS-AN-3</strain>
    </source>
</reference>
<dbReference type="InterPro" id="IPR012506">
    <property type="entry name" value="TMEM86B-like"/>
</dbReference>
<evidence type="ECO:0000313" key="7">
    <source>
        <dbReference type="EMBL" id="NZA02980.1"/>
    </source>
</evidence>
<comment type="subcellular location">
    <subcellularLocation>
        <location evidence="1">Membrane</location>
        <topology evidence="1">Multi-pass membrane protein</topology>
    </subcellularLocation>
</comment>
<protein>
    <submittedName>
        <fullName evidence="7">Lysoplasmalogenase</fullName>
    </submittedName>
</protein>
<accession>A0A853IY66</accession>
<evidence type="ECO:0000256" key="6">
    <source>
        <dbReference type="SAM" id="Phobius"/>
    </source>
</evidence>
<evidence type="ECO:0000256" key="5">
    <source>
        <dbReference type="ARBA" id="ARBA00023136"/>
    </source>
</evidence>
<keyword evidence="3 6" id="KW-0812">Transmembrane</keyword>
<dbReference type="AlphaFoldDB" id="A0A853IY66"/>
<feature type="transmembrane region" description="Helical" evidence="6">
    <location>
        <begin position="192"/>
        <end position="210"/>
    </location>
</feature>
<evidence type="ECO:0000256" key="4">
    <source>
        <dbReference type="ARBA" id="ARBA00022989"/>
    </source>
</evidence>
<comment type="caution">
    <text evidence="7">The sequence shown here is derived from an EMBL/GenBank/DDBJ whole genome shotgun (WGS) entry which is preliminary data.</text>
</comment>
<feature type="transmembrane region" description="Helical" evidence="6">
    <location>
        <begin position="162"/>
        <end position="180"/>
    </location>
</feature>
<dbReference type="PANTHER" id="PTHR31885:SF6">
    <property type="entry name" value="GH04784P"/>
    <property type="match status" value="1"/>
</dbReference>
<keyword evidence="4 6" id="KW-1133">Transmembrane helix</keyword>
<dbReference type="GO" id="GO:0016020">
    <property type="term" value="C:membrane"/>
    <property type="evidence" value="ECO:0007669"/>
    <property type="project" value="UniProtKB-SubCell"/>
</dbReference>
<dbReference type="PANTHER" id="PTHR31885">
    <property type="entry name" value="GH04784P"/>
    <property type="match status" value="1"/>
</dbReference>
<feature type="transmembrane region" description="Helical" evidence="6">
    <location>
        <begin position="79"/>
        <end position="99"/>
    </location>
</feature>
<feature type="transmembrane region" description="Helical" evidence="6">
    <location>
        <begin position="35"/>
        <end position="67"/>
    </location>
</feature>
<feature type="transmembrane region" description="Helical" evidence="6">
    <location>
        <begin position="138"/>
        <end position="156"/>
    </location>
</feature>
<sequence length="213" mass="21808">MLPILFTVSCLVLVGALLAAERVGRPVLAGTVKTMASLCFIALALVLGALSTTYGTIVLVALVLSALGDVALASDRPAAFMAGLGFFLLAHIAFSAAFAQAPWSWGALATAAAAMAVVGALSLRWLWPHLGAGFKGPVLAYIVAIMVMCALAIAFAGATGRWLPAVGALLFAASDLAVARQAFVARTFLNKAWGLPAYYVAQLLMAWSVAGAA</sequence>
<evidence type="ECO:0000256" key="1">
    <source>
        <dbReference type="ARBA" id="ARBA00004141"/>
    </source>
</evidence>
<dbReference type="Proteomes" id="UP000589716">
    <property type="component" value="Unassembled WGS sequence"/>
</dbReference>
<organism evidence="7 8">
    <name type="scientific">Ottowia beijingensis</name>
    <dbReference type="NCBI Taxonomy" id="1207057"/>
    <lineage>
        <taxon>Bacteria</taxon>
        <taxon>Pseudomonadati</taxon>
        <taxon>Pseudomonadota</taxon>
        <taxon>Betaproteobacteria</taxon>
        <taxon>Burkholderiales</taxon>
        <taxon>Comamonadaceae</taxon>
        <taxon>Ottowia</taxon>
    </lineage>
</organism>
<name>A0A853IY66_9BURK</name>
<evidence type="ECO:0000256" key="2">
    <source>
        <dbReference type="ARBA" id="ARBA00007375"/>
    </source>
</evidence>
<gene>
    <name evidence="7" type="ORF">H0I39_16865</name>
</gene>